<name>A0A9W8YPT4_9PEZI</name>
<organism evidence="3 4">
    <name type="scientific">Gnomoniopsis smithogilvyi</name>
    <dbReference type="NCBI Taxonomy" id="1191159"/>
    <lineage>
        <taxon>Eukaryota</taxon>
        <taxon>Fungi</taxon>
        <taxon>Dikarya</taxon>
        <taxon>Ascomycota</taxon>
        <taxon>Pezizomycotina</taxon>
        <taxon>Sordariomycetes</taxon>
        <taxon>Sordariomycetidae</taxon>
        <taxon>Diaporthales</taxon>
        <taxon>Gnomoniaceae</taxon>
        <taxon>Gnomoniopsis</taxon>
    </lineage>
</organism>
<dbReference type="InterPro" id="IPR011058">
    <property type="entry name" value="Cyanovirin-N"/>
</dbReference>
<protein>
    <recommendedName>
        <fullName evidence="2">Cyanovirin-N domain-containing protein</fullName>
    </recommendedName>
</protein>
<keyword evidence="1" id="KW-0732">Signal</keyword>
<dbReference type="Gene3D" id="2.30.60.10">
    <property type="entry name" value="Cyanovirin-N"/>
    <property type="match status" value="1"/>
</dbReference>
<dbReference type="Proteomes" id="UP001140453">
    <property type="component" value="Unassembled WGS sequence"/>
</dbReference>
<dbReference type="SUPFAM" id="SSF51322">
    <property type="entry name" value="Cyanovirin-N"/>
    <property type="match status" value="1"/>
</dbReference>
<feature type="domain" description="Cyanovirin-N" evidence="2">
    <location>
        <begin position="41"/>
        <end position="150"/>
    </location>
</feature>
<dbReference type="AlphaFoldDB" id="A0A9W8YPT4"/>
<evidence type="ECO:0000313" key="4">
    <source>
        <dbReference type="Proteomes" id="UP001140453"/>
    </source>
</evidence>
<accession>A0A9W8YPT4</accession>
<proteinExistence type="predicted"/>
<feature type="signal peptide" evidence="1">
    <location>
        <begin position="1"/>
        <end position="19"/>
    </location>
</feature>
<evidence type="ECO:0000313" key="3">
    <source>
        <dbReference type="EMBL" id="KAJ4389056.1"/>
    </source>
</evidence>
<dbReference type="InterPro" id="IPR036673">
    <property type="entry name" value="Cyanovirin-N_sf"/>
</dbReference>
<dbReference type="Pfam" id="PF08881">
    <property type="entry name" value="CVNH"/>
    <property type="match status" value="1"/>
</dbReference>
<sequence length="190" mass="20201">MHITKTILSLACLAITTTALPAVNTQQATIMARDVSTHGNFSEWCSNITPYGSSTSTIQAWCGYGNTDVSSVQYISHIDLNQCLRNTNGQISGATNIFIQSGNAMQSCELGPSGRNACQNCSGAWFDFICKTSADGPSITSLVNLDKYIGLEQSLNTEGLAIWVLSCSTTTMNIGQFDECSNLGASDPSC</sequence>
<reference evidence="3" key="1">
    <citation type="submission" date="2022-10" db="EMBL/GenBank/DDBJ databases">
        <title>Tapping the CABI collections for fungal endophytes: first genome assemblies for Collariella, Neodidymelliopsis, Ascochyta clinopodiicola, Didymella pomorum, Didymosphaeria variabile, Neocosmospora piperis and Neocucurbitaria cava.</title>
        <authorList>
            <person name="Hill R."/>
        </authorList>
    </citation>
    <scope>NUCLEOTIDE SEQUENCE</scope>
    <source>
        <strain evidence="3">IMI 355082</strain>
    </source>
</reference>
<evidence type="ECO:0000256" key="1">
    <source>
        <dbReference type="SAM" id="SignalP"/>
    </source>
</evidence>
<gene>
    <name evidence="3" type="ORF">N0V93_006518</name>
</gene>
<keyword evidence="4" id="KW-1185">Reference proteome</keyword>
<comment type="caution">
    <text evidence="3">The sequence shown here is derived from an EMBL/GenBank/DDBJ whole genome shotgun (WGS) entry which is preliminary data.</text>
</comment>
<feature type="chain" id="PRO_5040819869" description="Cyanovirin-N domain-containing protein" evidence="1">
    <location>
        <begin position="20"/>
        <end position="190"/>
    </location>
</feature>
<dbReference type="EMBL" id="JAPEVB010000004">
    <property type="protein sequence ID" value="KAJ4389056.1"/>
    <property type="molecule type" value="Genomic_DNA"/>
</dbReference>
<evidence type="ECO:0000259" key="2">
    <source>
        <dbReference type="Pfam" id="PF08881"/>
    </source>
</evidence>